<dbReference type="Proteomes" id="UP000823775">
    <property type="component" value="Unassembled WGS sequence"/>
</dbReference>
<feature type="compositionally biased region" description="Polar residues" evidence="9">
    <location>
        <begin position="501"/>
        <end position="551"/>
    </location>
</feature>
<organism evidence="12 13">
    <name type="scientific">Datura stramonium</name>
    <name type="common">Jimsonweed</name>
    <name type="synonym">Common thornapple</name>
    <dbReference type="NCBI Taxonomy" id="4076"/>
    <lineage>
        <taxon>Eukaryota</taxon>
        <taxon>Viridiplantae</taxon>
        <taxon>Streptophyta</taxon>
        <taxon>Embryophyta</taxon>
        <taxon>Tracheophyta</taxon>
        <taxon>Spermatophyta</taxon>
        <taxon>Magnoliopsida</taxon>
        <taxon>eudicotyledons</taxon>
        <taxon>Gunneridae</taxon>
        <taxon>Pentapetalae</taxon>
        <taxon>asterids</taxon>
        <taxon>lamiids</taxon>
        <taxon>Solanales</taxon>
        <taxon>Solanaceae</taxon>
        <taxon>Solanoideae</taxon>
        <taxon>Datureae</taxon>
        <taxon>Datura</taxon>
    </lineage>
</organism>
<dbReference type="InterPro" id="IPR011777">
    <property type="entry name" value="Geranylgeranyl_Rdtase_fam"/>
</dbReference>
<dbReference type="InterPro" id="IPR054715">
    <property type="entry name" value="GGR_cat"/>
</dbReference>
<dbReference type="NCBIfam" id="TIGR02023">
    <property type="entry name" value="BchP-ChlP"/>
    <property type="match status" value="1"/>
</dbReference>
<evidence type="ECO:0000256" key="9">
    <source>
        <dbReference type="SAM" id="MobiDB-lite"/>
    </source>
</evidence>
<name>A0ABS8RUD2_DATST</name>
<evidence type="ECO:0000313" key="13">
    <source>
        <dbReference type="Proteomes" id="UP000823775"/>
    </source>
</evidence>
<comment type="similarity">
    <text evidence="1">Belongs to the geranylgeranyl reductase family. ChlP subfamily.</text>
</comment>
<proteinExistence type="inferred from homology"/>
<feature type="domain" description="Digeranylgeranylglycerophospholipid reductase catalytic" evidence="11">
    <location>
        <begin position="226"/>
        <end position="288"/>
    </location>
</feature>
<dbReference type="PRINTS" id="PR00420">
    <property type="entry name" value="RNGMNOXGNASE"/>
</dbReference>
<keyword evidence="3" id="KW-0602">Photosynthesis</keyword>
<feature type="compositionally biased region" description="Polar residues" evidence="9">
    <location>
        <begin position="687"/>
        <end position="699"/>
    </location>
</feature>
<feature type="region of interest" description="Disordered" evidence="9">
    <location>
        <begin position="648"/>
        <end position="739"/>
    </location>
</feature>
<evidence type="ECO:0000256" key="2">
    <source>
        <dbReference type="ARBA" id="ARBA00012380"/>
    </source>
</evidence>
<dbReference type="NCBIfam" id="TIGR02028">
    <property type="entry name" value="ChlP"/>
    <property type="match status" value="1"/>
</dbReference>
<sequence length="765" mass="85326">MAAQTYLDLHPLRCLPLPLKIQNPQKQCHHFKQRPRNPVVCKLRAAVIGGGPAGSSAAEALAAGGIETFLFERSPATAKPCGGAIPLCMLDEFSIPSHLIDRRVTEMRIVSPSNLIVDFGKTLKPHEFIAMLRREVLDSFLRKRAESSGATLLKALVTNLVVPTSSREPYVIHYTMDNCQRQLAVDVVIGADGANSRVAKSIKAGNYATAIAFQERIKLPEDKMGYYENLAEMYIGNDVSPDFYAWVFPKCDHVAVGTGTVCSKAHIKSFQHGIRARVRSKIEGGKVIKVEAHPIPEHPRPVRVHGRVALIGDAAGYVTKCSGEGIYFAAKSGRMCGEAIGLGENCFPYEAPITLEQEEVAGPPHSCQLAPLAIQENNVPSWEIDFCKAAGIPWHKVVSAKKYMYCYDNVVKWDDSAGQEALNDAKRRYWAEISGLPSQSPPPNPDVYIDRVDWDSNIDPELILDLDREYFNPNEVENSVKSENNLVSGCTLVWEDKAADNSENPWESGNVQGSKTGDNGENPWGSGNVQGSKTGDNGENPWESGNVQGSKTFEDGGQTWNEWDNPVNIKNDDPWERSFPKTQGTLKDTAWGGCGNESWGWNTGLNYENGFACADNTSNNLWHQGSESVSGAKGNEWTNNRIGSWGRNRWNTRGHEQRNSDYGSRWNRNLSRGGGTTSKDRRWGESEFTSWDWQRQPRQSNERNVDFGRPSRGDKTFYTGSRKREGSSQHMSRYKSSRFQGDVQRTAYNWREEKTQKRVTFSFND</sequence>
<dbReference type="Pfam" id="PF22578">
    <property type="entry name" value="GGR_cat"/>
    <property type="match status" value="1"/>
</dbReference>
<accession>A0ABS8RUD2</accession>
<feature type="domain" description="FAD-binding" evidence="10">
    <location>
        <begin position="44"/>
        <end position="204"/>
    </location>
</feature>
<evidence type="ECO:0000256" key="6">
    <source>
        <dbReference type="ARBA" id="ARBA00023444"/>
    </source>
</evidence>
<dbReference type="EC" id="1.3.1.83" evidence="2"/>
<dbReference type="InterPro" id="IPR002938">
    <property type="entry name" value="FAD-bd"/>
</dbReference>
<evidence type="ECO:0000256" key="8">
    <source>
        <dbReference type="ARBA" id="ARBA00047837"/>
    </source>
</evidence>
<dbReference type="InterPro" id="IPR050407">
    <property type="entry name" value="Geranylgeranyl_reductase"/>
</dbReference>
<evidence type="ECO:0000256" key="3">
    <source>
        <dbReference type="ARBA" id="ARBA00022531"/>
    </source>
</evidence>
<dbReference type="PANTHER" id="PTHR42685">
    <property type="entry name" value="GERANYLGERANYL DIPHOSPHATE REDUCTASE"/>
    <property type="match status" value="1"/>
</dbReference>
<comment type="caution">
    <text evidence="12">The sequence shown here is derived from an EMBL/GenBank/DDBJ whole genome shotgun (WGS) entry which is preliminary data.</text>
</comment>
<feature type="compositionally biased region" description="Polar residues" evidence="9">
    <location>
        <begin position="660"/>
        <end position="670"/>
    </location>
</feature>
<reference evidence="12 13" key="1">
    <citation type="journal article" date="2021" name="BMC Genomics">
        <title>Datura genome reveals duplications of psychoactive alkaloid biosynthetic genes and high mutation rate following tissue culture.</title>
        <authorList>
            <person name="Rajewski A."/>
            <person name="Carter-House D."/>
            <person name="Stajich J."/>
            <person name="Litt A."/>
        </authorList>
    </citation>
    <scope>NUCLEOTIDE SEQUENCE [LARGE SCALE GENOMIC DNA]</scope>
    <source>
        <strain evidence="12">AR-01</strain>
    </source>
</reference>
<dbReference type="Pfam" id="PF01494">
    <property type="entry name" value="FAD_binding_3"/>
    <property type="match status" value="1"/>
</dbReference>
<dbReference type="SUPFAM" id="SSF51905">
    <property type="entry name" value="FAD/NAD(P)-binding domain"/>
    <property type="match status" value="1"/>
</dbReference>
<feature type="region of interest" description="Disordered" evidence="9">
    <location>
        <begin position="498"/>
        <end position="577"/>
    </location>
</feature>
<evidence type="ECO:0000259" key="11">
    <source>
        <dbReference type="Pfam" id="PF22578"/>
    </source>
</evidence>
<evidence type="ECO:0000256" key="5">
    <source>
        <dbReference type="ARBA" id="ARBA00023171"/>
    </source>
</evidence>
<evidence type="ECO:0000256" key="4">
    <source>
        <dbReference type="ARBA" id="ARBA00022857"/>
    </source>
</evidence>
<keyword evidence="4" id="KW-0521">NADP</keyword>
<keyword evidence="13" id="KW-1185">Reference proteome</keyword>
<comment type="pathway">
    <text evidence="6">Porphyrin-containing compound metabolism.</text>
</comment>
<dbReference type="NCBIfam" id="TIGR02032">
    <property type="entry name" value="GG-red-SF"/>
    <property type="match status" value="1"/>
</dbReference>
<dbReference type="InterPro" id="IPR036188">
    <property type="entry name" value="FAD/NAD-bd_sf"/>
</dbReference>
<evidence type="ECO:0000256" key="7">
    <source>
        <dbReference type="ARBA" id="ARBA00033069"/>
    </source>
</evidence>
<dbReference type="EMBL" id="JACEIK010000118">
    <property type="protein sequence ID" value="MCD7450148.1"/>
    <property type="molecule type" value="Genomic_DNA"/>
</dbReference>
<feature type="compositionally biased region" description="Basic and acidic residues" evidence="9">
    <location>
        <begin position="700"/>
        <end position="715"/>
    </location>
</feature>
<evidence type="ECO:0000256" key="1">
    <source>
        <dbReference type="ARBA" id="ARBA00006632"/>
    </source>
</evidence>
<comment type="catalytic activity">
    <reaction evidence="8">
        <text>phytyl diphosphate + 3 NADP(+) = geranylgeranyl diphosphate + 3 NADPH + 3 H(+)</text>
        <dbReference type="Rhea" id="RHEA:26229"/>
        <dbReference type="ChEBI" id="CHEBI:15378"/>
        <dbReference type="ChEBI" id="CHEBI:57533"/>
        <dbReference type="ChEBI" id="CHEBI:57783"/>
        <dbReference type="ChEBI" id="CHEBI:58349"/>
        <dbReference type="ChEBI" id="CHEBI:75434"/>
        <dbReference type="EC" id="1.3.1.83"/>
    </reaction>
</comment>
<dbReference type="InterPro" id="IPR010253">
    <property type="entry name" value="BchP_ChlP_pln/prok"/>
</dbReference>
<dbReference type="PANTHER" id="PTHR42685:SF13">
    <property type="entry name" value="GERANYLGERANYL DIPHOSPHATE REDUCTASE"/>
    <property type="match status" value="1"/>
</dbReference>
<dbReference type="Gene3D" id="3.50.50.60">
    <property type="entry name" value="FAD/NAD(P)-binding domain"/>
    <property type="match status" value="1"/>
</dbReference>
<protein>
    <recommendedName>
        <fullName evidence="2">geranylgeranyl diphosphate reductase</fullName>
        <ecNumber evidence="2">1.3.1.83</ecNumber>
    </recommendedName>
    <alternativeName>
        <fullName evidence="7">Geranylgeranyl reductase</fullName>
    </alternativeName>
</protein>
<evidence type="ECO:0000259" key="10">
    <source>
        <dbReference type="Pfam" id="PF01494"/>
    </source>
</evidence>
<keyword evidence="5" id="KW-0149">Chlorophyll biosynthesis</keyword>
<evidence type="ECO:0000313" key="12">
    <source>
        <dbReference type="EMBL" id="MCD7450148.1"/>
    </source>
</evidence>
<dbReference type="InterPro" id="IPR011774">
    <property type="entry name" value="Geranylgeranyl_Rdtase_pln/cyn"/>
</dbReference>
<gene>
    <name evidence="12" type="ORF">HAX54_003929</name>
</gene>